<evidence type="ECO:0000256" key="5">
    <source>
        <dbReference type="ARBA" id="ARBA00022530"/>
    </source>
</evidence>
<feature type="chain" id="PRO_5046098165" description="Protein Wnt" evidence="10">
    <location>
        <begin position="21"/>
        <end position="346"/>
    </location>
</feature>
<dbReference type="CDD" id="cd19340">
    <property type="entry name" value="Wnt_Wnt8"/>
    <property type="match status" value="1"/>
</dbReference>
<organism evidence="11 12">
    <name type="scientific">Nicrophorus vespilloides</name>
    <name type="common">Boreal carrion beetle</name>
    <dbReference type="NCBI Taxonomy" id="110193"/>
    <lineage>
        <taxon>Eukaryota</taxon>
        <taxon>Metazoa</taxon>
        <taxon>Ecdysozoa</taxon>
        <taxon>Arthropoda</taxon>
        <taxon>Hexapoda</taxon>
        <taxon>Insecta</taxon>
        <taxon>Pterygota</taxon>
        <taxon>Neoptera</taxon>
        <taxon>Endopterygota</taxon>
        <taxon>Coleoptera</taxon>
        <taxon>Polyphaga</taxon>
        <taxon>Staphyliniformia</taxon>
        <taxon>Silphidae</taxon>
        <taxon>Nicrophorinae</taxon>
        <taxon>Nicrophorus</taxon>
    </lineage>
</organism>
<comment type="subcellular location">
    <subcellularLocation>
        <location evidence="1 9">Secreted</location>
        <location evidence="1 9">Extracellular space</location>
        <location evidence="1 9">Extracellular matrix</location>
    </subcellularLocation>
</comment>
<dbReference type="Gene3D" id="3.30.2460.20">
    <property type="match status" value="1"/>
</dbReference>
<evidence type="ECO:0000256" key="9">
    <source>
        <dbReference type="RuleBase" id="RU003500"/>
    </source>
</evidence>
<dbReference type="GeneID" id="108569023"/>
<keyword evidence="3 9" id="KW-0217">Developmental protein</keyword>
<keyword evidence="8" id="KW-0449">Lipoprotein</keyword>
<gene>
    <name evidence="12" type="primary">LOC108569023</name>
</gene>
<proteinExistence type="inferred from homology"/>
<keyword evidence="6 9" id="KW-0879">Wnt signaling pathway</keyword>
<evidence type="ECO:0000256" key="10">
    <source>
        <dbReference type="SAM" id="SignalP"/>
    </source>
</evidence>
<keyword evidence="10" id="KW-0732">Signal</keyword>
<dbReference type="PROSITE" id="PS00246">
    <property type="entry name" value="WNT1"/>
    <property type="match status" value="1"/>
</dbReference>
<name>A0ABM1NGE2_NICVS</name>
<dbReference type="RefSeq" id="XP_017785892.1">
    <property type="nucleotide sequence ID" value="XM_017930403.1"/>
</dbReference>
<keyword evidence="11" id="KW-1185">Reference proteome</keyword>
<dbReference type="PRINTS" id="PR01349">
    <property type="entry name" value="WNTPROTEIN"/>
</dbReference>
<evidence type="ECO:0000256" key="6">
    <source>
        <dbReference type="ARBA" id="ARBA00022687"/>
    </source>
</evidence>
<keyword evidence="7" id="KW-1015">Disulfide bond</keyword>
<evidence type="ECO:0000256" key="1">
    <source>
        <dbReference type="ARBA" id="ARBA00004498"/>
    </source>
</evidence>
<dbReference type="PANTHER" id="PTHR12027">
    <property type="entry name" value="WNT RELATED"/>
    <property type="match status" value="1"/>
</dbReference>
<evidence type="ECO:0000313" key="12">
    <source>
        <dbReference type="RefSeq" id="XP_017785892.1"/>
    </source>
</evidence>
<dbReference type="InterPro" id="IPR005817">
    <property type="entry name" value="Wnt"/>
</dbReference>
<keyword evidence="4" id="KW-0964">Secreted</keyword>
<sequence>MCGGAMKCVLCLQLVALVLASSVNSIFTKNVMPAFKERSSLVEHIAMGAQVGMNSCKEMFKWHRWNCPETAFHRKYEQAASKEMAFAKAIVAAAVVHTITKNCSLGIIEGCGCDTDYESFNENYATGEGLNMTGLEQKTKVDWTWGGCSDNPEYGMQAAKNFLDDLDDDGGVKGLINLHNNQVGRMIVKSTMEKKCRCHGVSGSCTIQTCWMQVAPFSVVAETLKKKYHFASKIVIEPEVANSALEEIKLPRTNPNSLIFLQKSPDYCQTDNTYGWKGTKGRICSKDKNATEYEEKMSCRNLCRTCGHRVRKRRREEKKNCNCSFVWCCKVKCDVCIETHEEFYCH</sequence>
<evidence type="ECO:0000256" key="4">
    <source>
        <dbReference type="ARBA" id="ARBA00022525"/>
    </source>
</evidence>
<evidence type="ECO:0000256" key="7">
    <source>
        <dbReference type="ARBA" id="ARBA00023157"/>
    </source>
</evidence>
<dbReference type="InterPro" id="IPR043158">
    <property type="entry name" value="Wnt_C"/>
</dbReference>
<comment type="function">
    <text evidence="9">Ligand for members of the frizzled family of seven transmembrane receptors.</text>
</comment>
<dbReference type="Pfam" id="PF00110">
    <property type="entry name" value="wnt"/>
    <property type="match status" value="1"/>
</dbReference>
<comment type="similarity">
    <text evidence="2 9">Belongs to the Wnt family.</text>
</comment>
<evidence type="ECO:0000256" key="8">
    <source>
        <dbReference type="ARBA" id="ARBA00023288"/>
    </source>
</evidence>
<dbReference type="InterPro" id="IPR018161">
    <property type="entry name" value="Wnt_CS"/>
</dbReference>
<reference evidence="12" key="1">
    <citation type="submission" date="2025-08" db="UniProtKB">
        <authorList>
            <consortium name="RefSeq"/>
        </authorList>
    </citation>
    <scope>IDENTIFICATION</scope>
    <source>
        <tissue evidence="12">Whole Larva</tissue>
    </source>
</reference>
<evidence type="ECO:0000313" key="11">
    <source>
        <dbReference type="Proteomes" id="UP000695000"/>
    </source>
</evidence>
<accession>A0ABM1NGE2</accession>
<dbReference type="Proteomes" id="UP000695000">
    <property type="component" value="Unplaced"/>
</dbReference>
<protein>
    <recommendedName>
        <fullName evidence="9">Protein Wnt</fullName>
    </recommendedName>
</protein>
<feature type="signal peptide" evidence="10">
    <location>
        <begin position="1"/>
        <end position="20"/>
    </location>
</feature>
<dbReference type="SMART" id="SM00097">
    <property type="entry name" value="WNT1"/>
    <property type="match status" value="1"/>
</dbReference>
<dbReference type="PANTHER" id="PTHR12027:SF81">
    <property type="entry name" value="WNT INHIBITOR OF DORSAL PROTEIN"/>
    <property type="match status" value="1"/>
</dbReference>
<evidence type="ECO:0000256" key="3">
    <source>
        <dbReference type="ARBA" id="ARBA00022473"/>
    </source>
</evidence>
<evidence type="ECO:0000256" key="2">
    <source>
        <dbReference type="ARBA" id="ARBA00005683"/>
    </source>
</evidence>
<keyword evidence="5" id="KW-0272">Extracellular matrix</keyword>